<dbReference type="InterPro" id="IPR036291">
    <property type="entry name" value="NAD(P)-bd_dom_sf"/>
</dbReference>
<reference evidence="6 7" key="1">
    <citation type="submission" date="2019-12" db="EMBL/GenBank/DDBJ databases">
        <title>Draft genome sequence of the ascomycete Xylaria multiplex DSM 110363.</title>
        <authorList>
            <person name="Buettner E."/>
            <person name="Kellner H."/>
        </authorList>
    </citation>
    <scope>NUCLEOTIDE SEQUENCE [LARGE SCALE GENOMIC DNA]</scope>
    <source>
        <strain evidence="6 7">DSM 110363</strain>
    </source>
</reference>
<dbReference type="EMBL" id="WUBL01000013">
    <property type="protein sequence ID" value="KAF2971437.1"/>
    <property type="molecule type" value="Genomic_DNA"/>
</dbReference>
<evidence type="ECO:0000259" key="4">
    <source>
        <dbReference type="SMART" id="SM00822"/>
    </source>
</evidence>
<dbReference type="AlphaFoldDB" id="A0A7C8NBI9"/>
<dbReference type="PANTHER" id="PTHR43775:SF18">
    <property type="entry name" value="ENZYME, PUTATIVE (JCVI)-RELATED"/>
    <property type="match status" value="1"/>
</dbReference>
<evidence type="ECO:0000256" key="1">
    <source>
        <dbReference type="ARBA" id="ARBA00022450"/>
    </source>
</evidence>
<proteinExistence type="predicted"/>
<dbReference type="CDD" id="cd05195">
    <property type="entry name" value="enoyl_red"/>
    <property type="match status" value="1"/>
</dbReference>
<gene>
    <name evidence="6" type="ORF">GQX73_g2129</name>
</gene>
<accession>A0A7C8NBI9</accession>
<dbReference type="InterPro" id="IPR050091">
    <property type="entry name" value="PKS_NRPS_Biosynth_Enz"/>
</dbReference>
<dbReference type="Pfam" id="PF08659">
    <property type="entry name" value="KR"/>
    <property type="match status" value="1"/>
</dbReference>
<keyword evidence="1" id="KW-0596">Phosphopantetheine</keyword>
<feature type="domain" description="Ketoreductase" evidence="4">
    <location>
        <begin position="284"/>
        <end position="426"/>
    </location>
</feature>
<evidence type="ECO:0000256" key="3">
    <source>
        <dbReference type="ARBA" id="ARBA00023002"/>
    </source>
</evidence>
<comment type="caution">
    <text evidence="6">The sequence shown here is derived from an EMBL/GenBank/DDBJ whole genome shotgun (WGS) entry which is preliminary data.</text>
</comment>
<dbReference type="Proteomes" id="UP000481858">
    <property type="component" value="Unassembled WGS sequence"/>
</dbReference>
<dbReference type="OrthoDB" id="329835at2759"/>
<dbReference type="InterPro" id="IPR057326">
    <property type="entry name" value="KR_dom"/>
</dbReference>
<dbReference type="InterPro" id="IPR013968">
    <property type="entry name" value="PKS_KR"/>
</dbReference>
<keyword evidence="2" id="KW-0597">Phosphoprotein</keyword>
<evidence type="ECO:0000313" key="6">
    <source>
        <dbReference type="EMBL" id="KAF2971437.1"/>
    </source>
</evidence>
<dbReference type="Pfam" id="PF13602">
    <property type="entry name" value="ADH_zinc_N_2"/>
    <property type="match status" value="1"/>
</dbReference>
<dbReference type="GO" id="GO:0016491">
    <property type="term" value="F:oxidoreductase activity"/>
    <property type="evidence" value="ECO:0007669"/>
    <property type="project" value="UniProtKB-KW"/>
</dbReference>
<organism evidence="6 7">
    <name type="scientific">Xylaria multiplex</name>
    <dbReference type="NCBI Taxonomy" id="323545"/>
    <lineage>
        <taxon>Eukaryota</taxon>
        <taxon>Fungi</taxon>
        <taxon>Dikarya</taxon>
        <taxon>Ascomycota</taxon>
        <taxon>Pezizomycotina</taxon>
        <taxon>Sordariomycetes</taxon>
        <taxon>Xylariomycetidae</taxon>
        <taxon>Xylariales</taxon>
        <taxon>Xylariaceae</taxon>
        <taxon>Xylaria</taxon>
    </lineage>
</organism>
<dbReference type="InterPro" id="IPR020843">
    <property type="entry name" value="ER"/>
</dbReference>
<keyword evidence="3" id="KW-0560">Oxidoreductase</keyword>
<dbReference type="GO" id="GO:0006633">
    <property type="term" value="P:fatty acid biosynthetic process"/>
    <property type="evidence" value="ECO:0007669"/>
    <property type="project" value="TreeGrafter"/>
</dbReference>
<dbReference type="Gene3D" id="3.90.180.10">
    <property type="entry name" value="Medium-chain alcohol dehydrogenases, catalytic domain"/>
    <property type="match status" value="1"/>
</dbReference>
<evidence type="ECO:0000313" key="7">
    <source>
        <dbReference type="Proteomes" id="UP000481858"/>
    </source>
</evidence>
<dbReference type="SUPFAM" id="SSF51735">
    <property type="entry name" value="NAD(P)-binding Rossmann-fold domains"/>
    <property type="match status" value="2"/>
</dbReference>
<evidence type="ECO:0000256" key="2">
    <source>
        <dbReference type="ARBA" id="ARBA00022553"/>
    </source>
</evidence>
<feature type="domain" description="Enoyl reductase (ER)" evidence="5">
    <location>
        <begin position="13"/>
        <end position="259"/>
    </location>
</feature>
<dbReference type="PANTHER" id="PTHR43775">
    <property type="entry name" value="FATTY ACID SYNTHASE"/>
    <property type="match status" value="1"/>
</dbReference>
<dbReference type="GO" id="GO:0044550">
    <property type="term" value="P:secondary metabolite biosynthetic process"/>
    <property type="evidence" value="ECO:0007669"/>
    <property type="project" value="TreeGrafter"/>
</dbReference>
<dbReference type="GO" id="GO:0004312">
    <property type="term" value="F:fatty acid synthase activity"/>
    <property type="evidence" value="ECO:0007669"/>
    <property type="project" value="TreeGrafter"/>
</dbReference>
<dbReference type="Gene3D" id="3.40.50.720">
    <property type="entry name" value="NAD(P)-binding Rossmann-like Domain"/>
    <property type="match status" value="1"/>
</dbReference>
<name>A0A7C8NBI9_9PEZI</name>
<keyword evidence="7" id="KW-1185">Reference proteome</keyword>
<dbReference type="SMART" id="SM00822">
    <property type="entry name" value="PKS_KR"/>
    <property type="match status" value="1"/>
</dbReference>
<dbReference type="InParanoid" id="A0A7C8NBI9"/>
<dbReference type="SMART" id="SM00829">
    <property type="entry name" value="PKS_ER"/>
    <property type="match status" value="1"/>
</dbReference>
<evidence type="ECO:0000259" key="5">
    <source>
        <dbReference type="SMART" id="SM00829"/>
    </source>
</evidence>
<protein>
    <submittedName>
        <fullName evidence="6">Uncharacterized protein</fullName>
    </submittedName>
</protein>
<sequence length="426" mass="46954">MLYAGLSPQVNESNNGTYMWPWGRNLPPARPDVVQAVAEGKATQFWKWDVFPLPDGISFTDAATLNTVYSTALYALTEVAKVQPGQSILTYSTAGGLGIAALRLCNHLGAGMCDGGNNKKRQFLIDKYNTRPDRVFYSRSADFAITLMEKTDGTGVDIALNTLTGQILHVSWDCIEIRGVFLELVKKDISRKSGIFMEPFQRNAKYRGVDMSHELLERIFTLIQKGYIEPVIGKVFGFGEFREAFRLLSTGDIIRNTVITRGASLNATVPIYPLPKKTSIRSNRSYVIIGDLRGIYGSLAIYFAKQGAKSPVAFARSGYDDPTSQKIAKTISGLGTELTLVIGGVTNKDVDKISDKAPKPVAGIIHGAMVLRDKMHNSMKKPEFRVAVAPKVQGWCNLHNSSIRRKAKLDFFILFSSIRSVVGQKS</sequence>